<proteinExistence type="inferred from homology"/>
<evidence type="ECO:0000256" key="7">
    <source>
        <dbReference type="ARBA" id="ARBA00032162"/>
    </source>
</evidence>
<dbReference type="CDD" id="cd24157">
    <property type="entry name" value="NUDIX_GDPMK"/>
    <property type="match status" value="1"/>
</dbReference>
<dbReference type="STRING" id="36856.ATB98_16910"/>
<feature type="binding site" evidence="9">
    <location>
        <position position="102"/>
    </location>
    <ligand>
        <name>Mg(2+)</name>
        <dbReference type="ChEBI" id="CHEBI:18420"/>
        <label>1</label>
    </ligand>
</feature>
<evidence type="ECO:0000256" key="8">
    <source>
        <dbReference type="ARBA" id="ARBA00032272"/>
    </source>
</evidence>
<comment type="catalytic activity">
    <reaction evidence="1">
        <text>GDP-alpha-D-mannose + H2O = alpha-D-mannose 1-phosphate + GMP + 2 H(+)</text>
        <dbReference type="Rhea" id="RHEA:27978"/>
        <dbReference type="ChEBI" id="CHEBI:15377"/>
        <dbReference type="ChEBI" id="CHEBI:15378"/>
        <dbReference type="ChEBI" id="CHEBI:57527"/>
        <dbReference type="ChEBI" id="CHEBI:58115"/>
        <dbReference type="ChEBI" id="CHEBI:58409"/>
    </reaction>
</comment>
<dbReference type="EMBL" id="LNQB01000073">
    <property type="protein sequence ID" value="OAP44564.1"/>
    <property type="molecule type" value="Genomic_DNA"/>
</dbReference>
<feature type="short sequence motif" description="Nudix box" evidence="10">
    <location>
        <begin position="88"/>
        <end position="109"/>
    </location>
</feature>
<dbReference type="Proteomes" id="UP000078507">
    <property type="component" value="Unassembled WGS sequence"/>
</dbReference>
<feature type="binding site" evidence="9">
    <location>
        <position position="87"/>
    </location>
    <ligand>
        <name>Mg(2+)</name>
        <dbReference type="ChEBI" id="CHEBI:18420"/>
        <label>1</label>
    </ligand>
</feature>
<organism evidence="12 13">
    <name type="scientific">Sinorhizobium saheli</name>
    <dbReference type="NCBI Taxonomy" id="36856"/>
    <lineage>
        <taxon>Bacteria</taxon>
        <taxon>Pseudomonadati</taxon>
        <taxon>Pseudomonadota</taxon>
        <taxon>Alphaproteobacteria</taxon>
        <taxon>Hyphomicrobiales</taxon>
        <taxon>Rhizobiaceae</taxon>
        <taxon>Sinorhizobium/Ensifer group</taxon>
        <taxon>Sinorhizobium</taxon>
    </lineage>
</organism>
<dbReference type="GO" id="GO:0016818">
    <property type="term" value="F:hydrolase activity, acting on acid anhydrides, in phosphorus-containing anhydrides"/>
    <property type="evidence" value="ECO:0007669"/>
    <property type="project" value="InterPro"/>
</dbReference>
<dbReference type="PROSITE" id="PS51462">
    <property type="entry name" value="NUDIX"/>
    <property type="match status" value="1"/>
</dbReference>
<dbReference type="PANTHER" id="PTHR11839:SF18">
    <property type="entry name" value="NUDIX HYDROLASE DOMAIN-CONTAINING PROTEIN"/>
    <property type="match status" value="1"/>
</dbReference>
<evidence type="ECO:0000256" key="3">
    <source>
        <dbReference type="ARBA" id="ARBA00007275"/>
    </source>
</evidence>
<comment type="caution">
    <text evidence="12">The sequence shown here is derived from an EMBL/GenBank/DDBJ whole genome shotgun (WGS) entry which is preliminary data.</text>
</comment>
<evidence type="ECO:0000256" key="5">
    <source>
        <dbReference type="ARBA" id="ARBA00016377"/>
    </source>
</evidence>
<feature type="domain" description="Nudix hydrolase" evidence="11">
    <location>
        <begin position="46"/>
        <end position="190"/>
    </location>
</feature>
<reference evidence="12 13" key="1">
    <citation type="submission" date="2015-11" db="EMBL/GenBank/DDBJ databases">
        <title>Ensifer anhuiense sp. nov., an effective nitrogen fixation bacterium with Glycine soja.</title>
        <authorList>
            <person name="Yan H."/>
            <person name="Chen W."/>
        </authorList>
    </citation>
    <scope>NUCLEOTIDE SEQUENCE [LARGE SCALE GENOMIC DNA]</scope>
    <source>
        <strain evidence="12 13">LMG 7837</strain>
    </source>
</reference>
<gene>
    <name evidence="12" type="ORF">ATB98_16910</name>
</gene>
<dbReference type="InterPro" id="IPR015797">
    <property type="entry name" value="NUDIX_hydrolase-like_dom_sf"/>
</dbReference>
<keyword evidence="13" id="KW-1185">Reference proteome</keyword>
<dbReference type="GO" id="GO:0019693">
    <property type="term" value="P:ribose phosphate metabolic process"/>
    <property type="evidence" value="ECO:0007669"/>
    <property type="project" value="TreeGrafter"/>
</dbReference>
<name>A0A178YAU1_SINSA</name>
<sequence length="197" mass="21900">MTKHAERVRIIDRQNLWNGFISLERITLEQQMSDGSTARLVREVHDHGRAATILLFDPERQVVVLVRQIRIPVFLQGEPGYLIETPAGLLDGEAPEVAICREAMEETGYEIESAVHLFDAYMSPGSVTERTSFFLGRIDTSRKTAAGGGLMHEGEDIEVLEIPFEEACAMVGTGEICDAKTIMLLQWAMLNRASLPA</sequence>
<evidence type="ECO:0000256" key="4">
    <source>
        <dbReference type="ARBA" id="ARBA00011738"/>
    </source>
</evidence>
<dbReference type="Pfam" id="PF00293">
    <property type="entry name" value="NUDIX"/>
    <property type="match status" value="1"/>
</dbReference>
<dbReference type="GO" id="GO:0005829">
    <property type="term" value="C:cytosol"/>
    <property type="evidence" value="ECO:0007669"/>
    <property type="project" value="TreeGrafter"/>
</dbReference>
<dbReference type="GO" id="GO:0046872">
    <property type="term" value="F:metal ion binding"/>
    <property type="evidence" value="ECO:0007669"/>
    <property type="project" value="UniProtKB-KW"/>
</dbReference>
<dbReference type="Gene3D" id="3.90.79.10">
    <property type="entry name" value="Nucleoside Triphosphate Pyrophosphohydrolase"/>
    <property type="match status" value="1"/>
</dbReference>
<accession>A0A178YAU1</accession>
<comment type="cofactor">
    <cofactor evidence="2 9">
        <name>Mg(2+)</name>
        <dbReference type="ChEBI" id="CHEBI:18420"/>
    </cofactor>
</comment>
<dbReference type="RefSeq" id="WP_066874445.1">
    <property type="nucleotide sequence ID" value="NZ_LNQB01000073.1"/>
</dbReference>
<dbReference type="InterPro" id="IPR000086">
    <property type="entry name" value="NUDIX_hydrolase_dom"/>
</dbReference>
<keyword evidence="6" id="KW-0378">Hydrolase</keyword>
<keyword evidence="9" id="KW-0460">Magnesium</keyword>
<comment type="similarity">
    <text evidence="3">Belongs to the Nudix hydrolase family. NudK subfamily.</text>
</comment>
<dbReference type="OrthoDB" id="5292471at2"/>
<evidence type="ECO:0000256" key="9">
    <source>
        <dbReference type="PIRSR" id="PIRSR604385-2"/>
    </source>
</evidence>
<feature type="binding site" evidence="9">
    <location>
        <position position="155"/>
    </location>
    <ligand>
        <name>Mg(2+)</name>
        <dbReference type="ChEBI" id="CHEBI:18420"/>
        <label>1</label>
    </ligand>
</feature>
<keyword evidence="9" id="KW-0479">Metal-binding</keyword>
<dbReference type="InterPro" id="IPR004385">
    <property type="entry name" value="NDP_pyrophosphatase"/>
</dbReference>
<evidence type="ECO:0000256" key="2">
    <source>
        <dbReference type="ARBA" id="ARBA00001946"/>
    </source>
</evidence>
<comment type="subunit">
    <text evidence="4">Homodimer.</text>
</comment>
<dbReference type="GO" id="GO:0006753">
    <property type="term" value="P:nucleoside phosphate metabolic process"/>
    <property type="evidence" value="ECO:0007669"/>
    <property type="project" value="TreeGrafter"/>
</dbReference>
<evidence type="ECO:0000256" key="6">
    <source>
        <dbReference type="ARBA" id="ARBA00022801"/>
    </source>
</evidence>
<dbReference type="PANTHER" id="PTHR11839">
    <property type="entry name" value="UDP/ADP-SUGAR PYROPHOSPHATASE"/>
    <property type="match status" value="1"/>
</dbReference>
<dbReference type="AlphaFoldDB" id="A0A178YAU1"/>
<dbReference type="NCBIfam" id="TIGR00052">
    <property type="entry name" value="nudix-type nucleoside diphosphatase, YffH/AdpP family"/>
    <property type="match status" value="1"/>
</dbReference>
<evidence type="ECO:0000313" key="13">
    <source>
        <dbReference type="Proteomes" id="UP000078507"/>
    </source>
</evidence>
<feature type="binding site" evidence="9">
    <location>
        <position position="106"/>
    </location>
    <ligand>
        <name>Mg(2+)</name>
        <dbReference type="ChEBI" id="CHEBI:18420"/>
        <label>1</label>
    </ligand>
</feature>
<evidence type="ECO:0000259" key="11">
    <source>
        <dbReference type="PROSITE" id="PS51462"/>
    </source>
</evidence>
<evidence type="ECO:0000256" key="1">
    <source>
        <dbReference type="ARBA" id="ARBA00000847"/>
    </source>
</evidence>
<protein>
    <recommendedName>
        <fullName evidence="5">GDP-mannose pyrophosphatase</fullName>
    </recommendedName>
    <alternativeName>
        <fullName evidence="7">GDP-mannose hydrolase</fullName>
    </alternativeName>
    <alternativeName>
        <fullName evidence="8">GDPMK</fullName>
    </alternativeName>
</protein>
<evidence type="ECO:0000256" key="10">
    <source>
        <dbReference type="PIRSR" id="PIRSR604385-3"/>
    </source>
</evidence>
<dbReference type="SUPFAM" id="SSF55811">
    <property type="entry name" value="Nudix"/>
    <property type="match status" value="1"/>
</dbReference>
<evidence type="ECO:0000313" key="12">
    <source>
        <dbReference type="EMBL" id="OAP44564.1"/>
    </source>
</evidence>